<gene>
    <name evidence="2" type="ORF">DFR59_105159</name>
</gene>
<dbReference type="Gene3D" id="3.90.640.20">
    <property type="entry name" value="Heat-shock cognate protein, ATPase"/>
    <property type="match status" value="1"/>
</dbReference>
<organism evidence="2 3">
    <name type="scientific">Falsibacillus pallidus</name>
    <dbReference type="NCBI Taxonomy" id="493781"/>
    <lineage>
        <taxon>Bacteria</taxon>
        <taxon>Bacillati</taxon>
        <taxon>Bacillota</taxon>
        <taxon>Bacilli</taxon>
        <taxon>Bacillales</taxon>
        <taxon>Bacillaceae</taxon>
        <taxon>Falsibacillus</taxon>
    </lineage>
</organism>
<dbReference type="PANTHER" id="PTHR37841:SF1">
    <property type="entry name" value="DUF3298 DOMAIN-CONTAINING PROTEIN"/>
    <property type="match status" value="1"/>
</dbReference>
<dbReference type="InterPro" id="IPR037126">
    <property type="entry name" value="PdaC/RsiV-like_sf"/>
</dbReference>
<reference evidence="2 3" key="1">
    <citation type="submission" date="2018-07" db="EMBL/GenBank/DDBJ databases">
        <title>Genomic Encyclopedia of Type Strains, Phase IV (KMG-IV): sequencing the most valuable type-strain genomes for metagenomic binning, comparative biology and taxonomic classification.</title>
        <authorList>
            <person name="Goeker M."/>
        </authorList>
    </citation>
    <scope>NUCLEOTIDE SEQUENCE [LARGE SCALE GENOMIC DNA]</scope>
    <source>
        <strain evidence="2 3">DSM 25281</strain>
    </source>
</reference>
<dbReference type="Gene3D" id="3.30.565.40">
    <property type="entry name" value="Fervidobacterium nodosum Rt17-B1 like"/>
    <property type="match status" value="1"/>
</dbReference>
<dbReference type="Pfam" id="PF11738">
    <property type="entry name" value="DUF3298"/>
    <property type="match status" value="1"/>
</dbReference>
<dbReference type="OrthoDB" id="5637at2"/>
<dbReference type="InterPro" id="IPR032774">
    <property type="entry name" value="WG_beta_rep"/>
</dbReference>
<comment type="caution">
    <text evidence="2">The sequence shown here is derived from an EMBL/GenBank/DDBJ whole genome shotgun (WGS) entry which is preliminary data.</text>
</comment>
<dbReference type="RefSeq" id="WP_114745698.1">
    <property type="nucleotide sequence ID" value="NZ_QQAY01000005.1"/>
</dbReference>
<evidence type="ECO:0000313" key="2">
    <source>
        <dbReference type="EMBL" id="RDI42318.1"/>
    </source>
</evidence>
<proteinExistence type="predicted"/>
<keyword evidence="3" id="KW-1185">Reference proteome</keyword>
<dbReference type="SUPFAM" id="SSF69360">
    <property type="entry name" value="Cell wall binding repeat"/>
    <property type="match status" value="1"/>
</dbReference>
<dbReference type="AlphaFoldDB" id="A0A370GET4"/>
<protein>
    <submittedName>
        <fullName evidence="2">WG repeat protein</fullName>
    </submittedName>
</protein>
<evidence type="ECO:0000259" key="1">
    <source>
        <dbReference type="Pfam" id="PF11738"/>
    </source>
</evidence>
<sequence length="807" mass="91221">MLNFNEIKKMIEGLDKGWRVKSESILFMDFNGDGEAEIAAGCAADGGDCLVLLKNNGDTWSIADQMSRKGSEIRFIQPFQIGVSTIAVGWDDRTHGPKLGIYSFGHGKISPVLREEAAFDKIEIEDMPGRKGMDGIDEIAIWRHESGEAYRIGVYRLSKGRLIAAYDLYPYYFRKAEEYFSSKSHSDVESSFYRYYLAEVQWNAGDVLKSFSTLQTAIMLENPYPSEKELKVIRDQIEAVIDQKSVQLFPAPVKTVYGDKWGYINKRGIFSLKPIYDSASNFQESNTAIISKSNLYGIIDPLGNELVPPVYSIINALASDRWGAGSSKGFSVIDQNGKVLTTDYFDYIGTFHEGRALCGKQKQGQYVYGYLDHSGQLAIPLQYMEAGDFSHDGAVVKEGENRYSLIDNSGTSLMQYHHYFVGECRDGMLAFREEMESKLGYIHKNGEIAITPRFTSAQPFQGGKAVVGENGKYGLIDHSGNFIIKPIYDDVQMLGEGRAAVGKAVDKTIPFMGFPSALFDLKGKQLTDFKFDGMLPFEYGLSSVFDDKRTYFINMNGEMATSLPVLEGQGILTVDKTLIKAEIDRRTAYYDFHGAIVWKQPSDIHLNSQWRLMEQKAKPNKNYLVYYPEVQGMNSFEQQKALNAEYKKAANIKSIPIAEKLDYRYEGDFSVAFFKKDLLSVEFDGYQYYFGAAHGMPSKVFVHANLKNGKVFSLADLFKGKSNYVKHLNEIISEKIKNDPQYEYVFPDSFQGIKSDQSFYLNDDSLIIYFTPYEIAPFAAGFPEFKIPYKDLEPLINKQGELWLAFH</sequence>
<dbReference type="EMBL" id="QQAY01000005">
    <property type="protein sequence ID" value="RDI42318.1"/>
    <property type="molecule type" value="Genomic_DNA"/>
</dbReference>
<dbReference type="InterPro" id="IPR021729">
    <property type="entry name" value="DUF3298"/>
</dbReference>
<dbReference type="Proteomes" id="UP000255326">
    <property type="component" value="Unassembled WGS sequence"/>
</dbReference>
<dbReference type="Pfam" id="PF14903">
    <property type="entry name" value="WG_beta_rep"/>
    <property type="match status" value="5"/>
</dbReference>
<dbReference type="PANTHER" id="PTHR37841">
    <property type="entry name" value="GLR2918 PROTEIN"/>
    <property type="match status" value="1"/>
</dbReference>
<feature type="domain" description="DUF3298" evidence="1">
    <location>
        <begin position="715"/>
        <end position="790"/>
    </location>
</feature>
<evidence type="ECO:0000313" key="3">
    <source>
        <dbReference type="Proteomes" id="UP000255326"/>
    </source>
</evidence>
<accession>A0A370GET4</accession>
<name>A0A370GET4_9BACI</name>